<dbReference type="EMBL" id="JACCEM010000003">
    <property type="protein sequence ID" value="NYT48762.1"/>
    <property type="molecule type" value="Genomic_DNA"/>
</dbReference>
<dbReference type="Gene3D" id="1.10.287.130">
    <property type="match status" value="1"/>
</dbReference>
<feature type="transmembrane region" description="Helical" evidence="8">
    <location>
        <begin position="161"/>
        <end position="180"/>
    </location>
</feature>
<dbReference type="PROSITE" id="PS50109">
    <property type="entry name" value="HIS_KIN"/>
    <property type="match status" value="1"/>
</dbReference>
<evidence type="ECO:0000313" key="10">
    <source>
        <dbReference type="EMBL" id="NYT48762.1"/>
    </source>
</evidence>
<dbReference type="InterPro" id="IPR003594">
    <property type="entry name" value="HATPase_dom"/>
</dbReference>
<keyword evidence="5" id="KW-0418">Kinase</keyword>
<comment type="caution">
    <text evidence="10">The sequence shown here is derived from an EMBL/GenBank/DDBJ whole genome shotgun (WGS) entry which is preliminary data.</text>
</comment>
<reference evidence="10 11" key="1">
    <citation type="submission" date="2020-07" db="EMBL/GenBank/DDBJ databases">
        <title>Taxonomic revisions and descriptions of new bacterial species based on genomic comparisons in the high-G+C-content subgroup of the family Alcaligenaceae.</title>
        <authorList>
            <person name="Szabo A."/>
            <person name="Felfoldi T."/>
        </authorList>
    </citation>
    <scope>NUCLEOTIDE SEQUENCE [LARGE SCALE GENOMIC DNA]</scope>
    <source>
        <strain evidence="10 11">LMG 24012</strain>
    </source>
</reference>
<dbReference type="InterPro" id="IPR036097">
    <property type="entry name" value="HisK_dim/P_sf"/>
</dbReference>
<evidence type="ECO:0000256" key="6">
    <source>
        <dbReference type="ARBA" id="ARBA00023012"/>
    </source>
</evidence>
<dbReference type="Pfam" id="PF02518">
    <property type="entry name" value="HATPase_c"/>
    <property type="match status" value="1"/>
</dbReference>
<dbReference type="PANTHER" id="PTHR43711:SF1">
    <property type="entry name" value="HISTIDINE KINASE 1"/>
    <property type="match status" value="1"/>
</dbReference>
<sequence length="731" mass="79070">MRGDLPVSLSGQIRLYEDTAHAQHLTAMQAWALEAPDSFHDTVLERHQALAPSSAWWLSFAVVNTQPTPMTLRFLPGTLELDRLDYYVGTAEGWTHTASGRLVPVSEQSPDTAREQALLIELPAQGERRILMRIQNSKKFTLHPTLYPQPQYFLAEEHENLLVGMLFGGLLSIAWCCLLVALHMHSLALGLLSLLGAAMTLYEASLRGYAKLYLWPEATEWAARAPHVFGHAALALFLLFLLSMAKEGRHHPLVGKVVMVLAGIQATLAAAALCVDLALLDGIVAQIALLYAIGLPIAALVLLRRSVRSFRLLIVMSAFFFSHTLLRALERGGLFAEPLRSVGLDNPGTHPVIALAGLAFSLPLLTIWVIEAGRRAEPARAPLAPPPGPPPAPPQAQPDGQTAALNRALHEADEKNRRQSEMLSYIGHDLRAPLATIAGYVRLLKHTETSEQAPHMQAIERSVNYQLVLIDELLECAKTELLPLTIQPTEVSVTAFLDEIASYAEALSTQQNNVFKAGAASPLPSRLLMDGHRLKQVLLNLLSNAAKFTRDGTIELKVEASITGKRCALEFSVSDSGIGIAPQSQAAIFMPFSQVRATPGSVGLGLHIARSLIENMGGSLSVASTPGKGSRFHFRISADIVDGRPTHWRRADAQPSGAAAAPAPSGMPDGHLRQLAALAQAGELSRIEEWLGLAARSHPQAAGFLAEVRGALLRMDFKRIEALAQASAPHQ</sequence>
<dbReference type="InterPro" id="IPR011622">
    <property type="entry name" value="7TMR_DISM_rcpt_extracell_dom2"/>
</dbReference>
<feature type="compositionally biased region" description="Pro residues" evidence="7">
    <location>
        <begin position="383"/>
        <end position="396"/>
    </location>
</feature>
<comment type="catalytic activity">
    <reaction evidence="1">
        <text>ATP + protein L-histidine = ADP + protein N-phospho-L-histidine.</text>
        <dbReference type="EC" id="2.7.13.3"/>
    </reaction>
</comment>
<feature type="transmembrane region" description="Helical" evidence="8">
    <location>
        <begin position="257"/>
        <end position="278"/>
    </location>
</feature>
<accession>A0A853FYL4</accession>
<dbReference type="Pfam" id="PF07695">
    <property type="entry name" value="7TMR-DISM_7TM"/>
    <property type="match status" value="1"/>
</dbReference>
<dbReference type="Pfam" id="PF00512">
    <property type="entry name" value="HisKA"/>
    <property type="match status" value="1"/>
</dbReference>
<dbReference type="GO" id="GO:0000155">
    <property type="term" value="F:phosphorelay sensor kinase activity"/>
    <property type="evidence" value="ECO:0007669"/>
    <property type="project" value="InterPro"/>
</dbReference>
<evidence type="ECO:0000256" key="2">
    <source>
        <dbReference type="ARBA" id="ARBA00012438"/>
    </source>
</evidence>
<dbReference type="CDD" id="cd16922">
    <property type="entry name" value="HATPase_EvgS-ArcB-TorS-like"/>
    <property type="match status" value="1"/>
</dbReference>
<evidence type="ECO:0000259" key="9">
    <source>
        <dbReference type="PROSITE" id="PS50109"/>
    </source>
</evidence>
<dbReference type="SMART" id="SM00387">
    <property type="entry name" value="HATPase_c"/>
    <property type="match status" value="1"/>
</dbReference>
<dbReference type="SMART" id="SM00388">
    <property type="entry name" value="HisKA"/>
    <property type="match status" value="1"/>
</dbReference>
<organism evidence="10 11">
    <name type="scientific">Parapusillimonas granuli</name>
    <dbReference type="NCBI Taxonomy" id="380911"/>
    <lineage>
        <taxon>Bacteria</taxon>
        <taxon>Pseudomonadati</taxon>
        <taxon>Pseudomonadota</taxon>
        <taxon>Betaproteobacteria</taxon>
        <taxon>Burkholderiales</taxon>
        <taxon>Alcaligenaceae</taxon>
        <taxon>Parapusillimonas</taxon>
    </lineage>
</organism>
<feature type="transmembrane region" description="Helical" evidence="8">
    <location>
        <begin position="310"/>
        <end position="329"/>
    </location>
</feature>
<feature type="transmembrane region" description="Helical" evidence="8">
    <location>
        <begin position="284"/>
        <end position="303"/>
    </location>
</feature>
<evidence type="ECO:0000313" key="11">
    <source>
        <dbReference type="Proteomes" id="UP000559809"/>
    </source>
</evidence>
<dbReference type="InterPro" id="IPR005467">
    <property type="entry name" value="His_kinase_dom"/>
</dbReference>
<dbReference type="Pfam" id="PF07696">
    <property type="entry name" value="7TMR-DISMED2"/>
    <property type="match status" value="1"/>
</dbReference>
<keyword evidence="3" id="KW-0597">Phosphoprotein</keyword>
<keyword evidence="6" id="KW-0902">Two-component regulatory system</keyword>
<protein>
    <recommendedName>
        <fullName evidence="2">histidine kinase</fullName>
        <ecNumber evidence="2">2.7.13.3</ecNumber>
    </recommendedName>
</protein>
<keyword evidence="11" id="KW-1185">Reference proteome</keyword>
<dbReference type="Gene3D" id="3.30.565.10">
    <property type="entry name" value="Histidine kinase-like ATPase, C-terminal domain"/>
    <property type="match status" value="1"/>
</dbReference>
<dbReference type="PRINTS" id="PR00344">
    <property type="entry name" value="BCTRLSENSOR"/>
</dbReference>
<feature type="region of interest" description="Disordered" evidence="7">
    <location>
        <begin position="379"/>
        <end position="401"/>
    </location>
</feature>
<dbReference type="InterPro" id="IPR036890">
    <property type="entry name" value="HATPase_C_sf"/>
</dbReference>
<dbReference type="CDD" id="cd00082">
    <property type="entry name" value="HisKA"/>
    <property type="match status" value="1"/>
</dbReference>
<keyword evidence="4" id="KW-0808">Transferase</keyword>
<dbReference type="Gene3D" id="2.60.40.2380">
    <property type="match status" value="1"/>
</dbReference>
<dbReference type="EC" id="2.7.13.3" evidence="2"/>
<dbReference type="PANTHER" id="PTHR43711">
    <property type="entry name" value="TWO-COMPONENT HISTIDINE KINASE"/>
    <property type="match status" value="1"/>
</dbReference>
<evidence type="ECO:0000256" key="4">
    <source>
        <dbReference type="ARBA" id="ARBA00022679"/>
    </source>
</evidence>
<keyword evidence="8" id="KW-0812">Transmembrane</keyword>
<dbReference type="InterPro" id="IPR003661">
    <property type="entry name" value="HisK_dim/P_dom"/>
</dbReference>
<evidence type="ECO:0000256" key="8">
    <source>
        <dbReference type="SAM" id="Phobius"/>
    </source>
</evidence>
<dbReference type="SUPFAM" id="SSF55874">
    <property type="entry name" value="ATPase domain of HSP90 chaperone/DNA topoisomerase II/histidine kinase"/>
    <property type="match status" value="1"/>
</dbReference>
<dbReference type="SUPFAM" id="SSF47384">
    <property type="entry name" value="Homodimeric domain of signal transducing histidine kinase"/>
    <property type="match status" value="1"/>
</dbReference>
<dbReference type="InterPro" id="IPR004358">
    <property type="entry name" value="Sig_transdc_His_kin-like_C"/>
</dbReference>
<keyword evidence="8" id="KW-1133">Transmembrane helix</keyword>
<feature type="domain" description="Histidine kinase" evidence="9">
    <location>
        <begin position="425"/>
        <end position="640"/>
    </location>
</feature>
<dbReference type="InterPro" id="IPR011623">
    <property type="entry name" value="7TMR_DISM_rcpt_extracell_dom1"/>
</dbReference>
<feature type="transmembrane region" description="Helical" evidence="8">
    <location>
        <begin position="187"/>
        <end position="205"/>
    </location>
</feature>
<keyword evidence="8" id="KW-0472">Membrane</keyword>
<dbReference type="RefSeq" id="WP_180154077.1">
    <property type="nucleotide sequence ID" value="NZ_JACCEM010000003.1"/>
</dbReference>
<evidence type="ECO:0000256" key="3">
    <source>
        <dbReference type="ARBA" id="ARBA00022553"/>
    </source>
</evidence>
<gene>
    <name evidence="10" type="ORF">H0A72_05515</name>
</gene>
<feature type="transmembrane region" description="Helical" evidence="8">
    <location>
        <begin position="349"/>
        <end position="370"/>
    </location>
</feature>
<evidence type="ECO:0000256" key="1">
    <source>
        <dbReference type="ARBA" id="ARBA00000085"/>
    </source>
</evidence>
<proteinExistence type="predicted"/>
<feature type="transmembrane region" description="Helical" evidence="8">
    <location>
        <begin position="225"/>
        <end position="245"/>
    </location>
</feature>
<name>A0A853FYL4_9BURK</name>
<dbReference type="Proteomes" id="UP000559809">
    <property type="component" value="Unassembled WGS sequence"/>
</dbReference>
<evidence type="ECO:0000256" key="5">
    <source>
        <dbReference type="ARBA" id="ARBA00022777"/>
    </source>
</evidence>
<dbReference type="AlphaFoldDB" id="A0A853FYL4"/>
<evidence type="ECO:0000256" key="7">
    <source>
        <dbReference type="SAM" id="MobiDB-lite"/>
    </source>
</evidence>
<dbReference type="InterPro" id="IPR050736">
    <property type="entry name" value="Sensor_HK_Regulatory"/>
</dbReference>